<reference evidence="1" key="1">
    <citation type="journal article" date="2023" name="G3 (Bethesda)">
        <title>A reference genome for the long-term kleptoplast-retaining sea slug Elysia crispata morphotype clarki.</title>
        <authorList>
            <person name="Eastman K.E."/>
            <person name="Pendleton A.L."/>
            <person name="Shaikh M.A."/>
            <person name="Suttiyut T."/>
            <person name="Ogas R."/>
            <person name="Tomko P."/>
            <person name="Gavelis G."/>
            <person name="Widhalm J.R."/>
            <person name="Wisecaver J.H."/>
        </authorList>
    </citation>
    <scope>NUCLEOTIDE SEQUENCE</scope>
    <source>
        <strain evidence="1">ECLA1</strain>
    </source>
</reference>
<dbReference type="Proteomes" id="UP001283361">
    <property type="component" value="Unassembled WGS sequence"/>
</dbReference>
<sequence length="102" mass="11461">MSSAAQLGERAGSVVLISEQTTPSWQLYRVWMFRLQDSNREEPLKGAIFVLTDFKTKVTLNQQLEGLVREYEHPEVGQTSSGSLFEIDKCLGPHTAFLLVGF</sequence>
<organism evidence="1 2">
    <name type="scientific">Elysia crispata</name>
    <name type="common">lettuce slug</name>
    <dbReference type="NCBI Taxonomy" id="231223"/>
    <lineage>
        <taxon>Eukaryota</taxon>
        <taxon>Metazoa</taxon>
        <taxon>Spiralia</taxon>
        <taxon>Lophotrochozoa</taxon>
        <taxon>Mollusca</taxon>
        <taxon>Gastropoda</taxon>
        <taxon>Heterobranchia</taxon>
        <taxon>Euthyneura</taxon>
        <taxon>Panpulmonata</taxon>
        <taxon>Sacoglossa</taxon>
        <taxon>Placobranchoidea</taxon>
        <taxon>Plakobranchidae</taxon>
        <taxon>Elysia</taxon>
    </lineage>
</organism>
<gene>
    <name evidence="1" type="ORF">RRG08_048464</name>
</gene>
<proteinExistence type="predicted"/>
<protein>
    <submittedName>
        <fullName evidence="1">Uncharacterized protein</fullName>
    </submittedName>
</protein>
<evidence type="ECO:0000313" key="2">
    <source>
        <dbReference type="Proteomes" id="UP001283361"/>
    </source>
</evidence>
<dbReference type="EMBL" id="JAWDGP010000283">
    <property type="protein sequence ID" value="KAK3801877.1"/>
    <property type="molecule type" value="Genomic_DNA"/>
</dbReference>
<name>A0AAE1B976_9GAST</name>
<keyword evidence="2" id="KW-1185">Reference proteome</keyword>
<accession>A0AAE1B976</accession>
<dbReference type="AlphaFoldDB" id="A0AAE1B976"/>
<comment type="caution">
    <text evidence="1">The sequence shown here is derived from an EMBL/GenBank/DDBJ whole genome shotgun (WGS) entry which is preliminary data.</text>
</comment>
<evidence type="ECO:0000313" key="1">
    <source>
        <dbReference type="EMBL" id="KAK3801877.1"/>
    </source>
</evidence>